<organism evidence="2 3">
    <name type="scientific">Mariniradius saccharolyticus AK6</name>
    <dbReference type="NCBI Taxonomy" id="1239962"/>
    <lineage>
        <taxon>Bacteria</taxon>
        <taxon>Pseudomonadati</taxon>
        <taxon>Bacteroidota</taxon>
        <taxon>Cytophagia</taxon>
        <taxon>Cytophagales</taxon>
        <taxon>Cyclobacteriaceae</taxon>
        <taxon>Mariniradius</taxon>
    </lineage>
</organism>
<dbReference type="PROSITE" id="PS52044">
    <property type="entry name" value="VLRF1"/>
    <property type="match status" value="1"/>
</dbReference>
<dbReference type="InParanoid" id="M7XD42"/>
<feature type="domain" description="VLRF1" evidence="1">
    <location>
        <begin position="66"/>
        <end position="206"/>
    </location>
</feature>
<dbReference type="OrthoDB" id="850705at2"/>
<dbReference type="AlphaFoldDB" id="M7XD42"/>
<keyword evidence="3" id="KW-1185">Reference proteome</keyword>
<comment type="caution">
    <text evidence="2">The sequence shown here is derived from an EMBL/GenBank/DDBJ whole genome shotgun (WGS) entry which is preliminary data.</text>
</comment>
<sequence length="236" mass="27866">MHWEKIDMNLAKNFLNRQRILGVRFNWTKSTQTLEGYEKNGDLKFRLRLPYFMDFDEVSGSVVEASIFNILIILIKAGIGSVGFFENGEISSHKVFRAYMIRKKQGKSQIKYLKTKGKSRAGSRVRLHQTLEFFENINIRVNELMERHHIDRVAISCSKTLWPYFFGGAVKPSFGKDDRRLMRVPIHIPNAAHRYLVKTHNHLFTFRLLAEHRVLEEIRQMDKKRTEDMDGYSENW</sequence>
<dbReference type="EMBL" id="AMZY02000013">
    <property type="protein sequence ID" value="EMS32498.1"/>
    <property type="molecule type" value="Genomic_DNA"/>
</dbReference>
<dbReference type="STRING" id="1239962.C943_01225"/>
<evidence type="ECO:0000313" key="3">
    <source>
        <dbReference type="Proteomes" id="UP000010953"/>
    </source>
</evidence>
<evidence type="ECO:0000313" key="2">
    <source>
        <dbReference type="EMBL" id="EMS32498.1"/>
    </source>
</evidence>
<evidence type="ECO:0000259" key="1">
    <source>
        <dbReference type="PROSITE" id="PS52044"/>
    </source>
</evidence>
<dbReference type="InterPro" id="IPR041175">
    <property type="entry name" value="VLRF1/Vms1"/>
</dbReference>
<reference evidence="2" key="1">
    <citation type="submission" date="2013-01" db="EMBL/GenBank/DDBJ databases">
        <title>Genome assembly of Mariniradius saccharolyticus AK6.</title>
        <authorList>
            <person name="Vaidya B."/>
            <person name="Khatri I."/>
            <person name="Tanuku N.R.S."/>
            <person name="Subramanian S."/>
            <person name="Pinnaka A."/>
        </authorList>
    </citation>
    <scope>NUCLEOTIDE SEQUENCE [LARGE SCALE GENOMIC DNA]</scope>
    <source>
        <strain evidence="2">AK6</strain>
    </source>
</reference>
<dbReference type="eggNOG" id="ENOG502ZM41">
    <property type="taxonomic scope" value="Bacteria"/>
</dbReference>
<dbReference type="Pfam" id="PF18826">
    <property type="entry name" value="bVLRF1"/>
    <property type="match status" value="1"/>
</dbReference>
<gene>
    <name evidence="2" type="ORF">C943_01225</name>
</gene>
<accession>M7XD42</accession>
<protein>
    <recommendedName>
        <fullName evidence="1">VLRF1 domain-containing protein</fullName>
    </recommendedName>
</protein>
<dbReference type="Proteomes" id="UP000010953">
    <property type="component" value="Unassembled WGS sequence"/>
</dbReference>
<name>M7XD42_9BACT</name>
<proteinExistence type="predicted"/>
<dbReference type="RefSeq" id="WP_008628892.1">
    <property type="nucleotide sequence ID" value="NZ_AMZY02000013.1"/>
</dbReference>